<proteinExistence type="predicted"/>
<dbReference type="Pfam" id="PF07690">
    <property type="entry name" value="MFS_1"/>
    <property type="match status" value="1"/>
</dbReference>
<dbReference type="OrthoDB" id="9775268at2"/>
<feature type="transmembrane region" description="Helical" evidence="7">
    <location>
        <begin position="103"/>
        <end position="122"/>
    </location>
</feature>
<keyword evidence="2" id="KW-0813">Transport</keyword>
<dbReference type="PANTHER" id="PTHR43266:SF2">
    <property type="entry name" value="MAJOR FACILITATOR SUPERFAMILY (MFS) PROFILE DOMAIN-CONTAINING PROTEIN"/>
    <property type="match status" value="1"/>
</dbReference>
<organism evidence="8 9">
    <name type="scientific">Campylobacter gracilis RM3268</name>
    <dbReference type="NCBI Taxonomy" id="553220"/>
    <lineage>
        <taxon>Bacteria</taxon>
        <taxon>Pseudomonadati</taxon>
        <taxon>Campylobacterota</taxon>
        <taxon>Epsilonproteobacteria</taxon>
        <taxon>Campylobacterales</taxon>
        <taxon>Campylobacteraceae</taxon>
        <taxon>Campylobacter</taxon>
    </lineage>
</organism>
<dbReference type="RefSeq" id="WP_005870358.1">
    <property type="nucleotide sequence ID" value="NZ_ACYG01000019.1"/>
</dbReference>
<evidence type="ECO:0000256" key="6">
    <source>
        <dbReference type="ARBA" id="ARBA00023136"/>
    </source>
</evidence>
<evidence type="ECO:0000256" key="1">
    <source>
        <dbReference type="ARBA" id="ARBA00004651"/>
    </source>
</evidence>
<name>C8PG39_9BACT</name>
<feature type="transmembrane region" description="Helical" evidence="7">
    <location>
        <begin position="143"/>
        <end position="166"/>
    </location>
</feature>
<evidence type="ECO:0000256" key="3">
    <source>
        <dbReference type="ARBA" id="ARBA00022475"/>
    </source>
</evidence>
<protein>
    <submittedName>
        <fullName evidence="8">Transporter, major facilitator family protein</fullName>
    </submittedName>
</protein>
<evidence type="ECO:0000313" key="8">
    <source>
        <dbReference type="EMBL" id="EEV18077.1"/>
    </source>
</evidence>
<keyword evidence="9" id="KW-1185">Reference proteome</keyword>
<accession>C8PG39</accession>
<dbReference type="InterPro" id="IPR011701">
    <property type="entry name" value="MFS"/>
</dbReference>
<evidence type="ECO:0000256" key="5">
    <source>
        <dbReference type="ARBA" id="ARBA00022989"/>
    </source>
</evidence>
<dbReference type="GO" id="GO:0022857">
    <property type="term" value="F:transmembrane transporter activity"/>
    <property type="evidence" value="ECO:0007669"/>
    <property type="project" value="InterPro"/>
</dbReference>
<reference evidence="8 9" key="1">
    <citation type="submission" date="2009-07" db="EMBL/GenBank/DDBJ databases">
        <authorList>
            <person name="Madupu R."/>
            <person name="Sebastian Y."/>
            <person name="Durkin A.S."/>
            <person name="Torralba M."/>
            <person name="Methe B."/>
            <person name="Sutton G.G."/>
            <person name="Strausberg R.L."/>
            <person name="Nelson K.E."/>
        </authorList>
    </citation>
    <scope>NUCLEOTIDE SEQUENCE [LARGE SCALE GENOMIC DNA]</scope>
    <source>
        <strain evidence="8 9">RM3268</strain>
    </source>
</reference>
<evidence type="ECO:0000313" key="9">
    <source>
        <dbReference type="Proteomes" id="UP000005709"/>
    </source>
</evidence>
<keyword evidence="5 7" id="KW-1133">Transmembrane helix</keyword>
<feature type="transmembrane region" description="Helical" evidence="7">
    <location>
        <begin position="212"/>
        <end position="229"/>
    </location>
</feature>
<feature type="transmembrane region" description="Helical" evidence="7">
    <location>
        <begin position="347"/>
        <end position="364"/>
    </location>
</feature>
<evidence type="ECO:0000256" key="7">
    <source>
        <dbReference type="SAM" id="Phobius"/>
    </source>
</evidence>
<feature type="transmembrane region" description="Helical" evidence="7">
    <location>
        <begin position="172"/>
        <end position="191"/>
    </location>
</feature>
<feature type="transmembrane region" description="Helical" evidence="7">
    <location>
        <begin position="306"/>
        <end position="326"/>
    </location>
</feature>
<dbReference type="Proteomes" id="UP000005709">
    <property type="component" value="Unassembled WGS sequence"/>
</dbReference>
<sequence length="396" mass="45057">MIRYIVLLRHSRNYRLLFSAGFICMFGLWFSVVGVATLLIELGAPVWAITAVGVVSFVPNVFLAPINGIIVDKFQPKPLMTAMFITEMISIFMLIFIDSLNYLWLLLLIVVVRSVAGTLFFQTESSTLPKFLSRPYLKLANEMTGIIWTITYTFGMASAGIFIHYFGVRAAFILDFCLYVFSFFILLRLNFKDLARNAPGPVFKMLKEGFSYLRSHPLVVHLIVLHAFVAVTTYDNLIALLAKYKYKEILSASLVIGLMNMSRSAAAFFGQIWLSKIVNKHTFFWLLLGQFAGIALWAVLEFNYWLSFAGMIAAGFFITTVWSYSFTQLQSHVDREFFGRVIAYNDMAYFIVATLVSAAIGFFFELGFSLSQITFGMGFMFAIAAFYYKFLIYEKI</sequence>
<keyword evidence="3" id="KW-1003">Cell membrane</keyword>
<dbReference type="AlphaFoldDB" id="C8PG39"/>
<feature type="transmembrane region" description="Helical" evidence="7">
    <location>
        <begin position="46"/>
        <end position="66"/>
    </location>
</feature>
<dbReference type="eggNOG" id="COG2814">
    <property type="taxonomic scope" value="Bacteria"/>
</dbReference>
<feature type="transmembrane region" description="Helical" evidence="7">
    <location>
        <begin position="370"/>
        <end position="388"/>
    </location>
</feature>
<dbReference type="GO" id="GO:0005886">
    <property type="term" value="C:plasma membrane"/>
    <property type="evidence" value="ECO:0007669"/>
    <property type="project" value="UniProtKB-SubCell"/>
</dbReference>
<dbReference type="SUPFAM" id="SSF103473">
    <property type="entry name" value="MFS general substrate transporter"/>
    <property type="match status" value="1"/>
</dbReference>
<evidence type="ECO:0000256" key="2">
    <source>
        <dbReference type="ARBA" id="ARBA00022448"/>
    </source>
</evidence>
<dbReference type="PANTHER" id="PTHR43266">
    <property type="entry name" value="MACROLIDE-EFFLUX PROTEIN"/>
    <property type="match status" value="1"/>
</dbReference>
<dbReference type="EMBL" id="ACYG01000019">
    <property type="protein sequence ID" value="EEV18077.1"/>
    <property type="molecule type" value="Genomic_DNA"/>
</dbReference>
<comment type="caution">
    <text evidence="8">The sequence shown here is derived from an EMBL/GenBank/DDBJ whole genome shotgun (WGS) entry which is preliminary data.</text>
</comment>
<gene>
    <name evidence="8" type="ORF">CAMGR0001_0832</name>
</gene>
<comment type="subcellular location">
    <subcellularLocation>
        <location evidence="1">Cell membrane</location>
        <topology evidence="1">Multi-pass membrane protein</topology>
    </subcellularLocation>
</comment>
<dbReference type="STRING" id="824.CGRAC_1200"/>
<feature type="transmembrane region" description="Helical" evidence="7">
    <location>
        <begin position="78"/>
        <end position="97"/>
    </location>
</feature>
<evidence type="ECO:0000256" key="4">
    <source>
        <dbReference type="ARBA" id="ARBA00022692"/>
    </source>
</evidence>
<feature type="transmembrane region" description="Helical" evidence="7">
    <location>
        <begin position="16"/>
        <end position="40"/>
    </location>
</feature>
<dbReference type="CDD" id="cd06173">
    <property type="entry name" value="MFS_MefA_like"/>
    <property type="match status" value="1"/>
</dbReference>
<dbReference type="InterPro" id="IPR036259">
    <property type="entry name" value="MFS_trans_sf"/>
</dbReference>
<feature type="transmembrane region" description="Helical" evidence="7">
    <location>
        <begin position="249"/>
        <end position="270"/>
    </location>
</feature>
<feature type="transmembrane region" description="Helical" evidence="7">
    <location>
        <begin position="282"/>
        <end position="300"/>
    </location>
</feature>
<keyword evidence="4 7" id="KW-0812">Transmembrane</keyword>
<dbReference type="Gene3D" id="1.20.1250.20">
    <property type="entry name" value="MFS general substrate transporter like domains"/>
    <property type="match status" value="1"/>
</dbReference>
<keyword evidence="6 7" id="KW-0472">Membrane</keyword>